<comment type="caution">
    <text evidence="1">The sequence shown here is derived from an EMBL/GenBank/DDBJ whole genome shotgun (WGS) entry which is preliminary data.</text>
</comment>
<protein>
    <submittedName>
        <fullName evidence="1">Uncharacterized protein</fullName>
    </submittedName>
</protein>
<name>A0ABQ1NI33_9GAMM</name>
<keyword evidence="2" id="KW-1185">Reference proteome</keyword>
<evidence type="ECO:0000313" key="1">
    <source>
        <dbReference type="EMBL" id="GGC77806.1"/>
    </source>
</evidence>
<proteinExistence type="predicted"/>
<dbReference type="Proteomes" id="UP000597301">
    <property type="component" value="Unassembled WGS sequence"/>
</dbReference>
<accession>A0ABQ1NI33</accession>
<evidence type="ECO:0000313" key="2">
    <source>
        <dbReference type="Proteomes" id="UP000597301"/>
    </source>
</evidence>
<organism evidence="1 2">
    <name type="scientific">Vreelandella lutescens</name>
    <dbReference type="NCBI Taxonomy" id="1602943"/>
    <lineage>
        <taxon>Bacteria</taxon>
        <taxon>Pseudomonadati</taxon>
        <taxon>Pseudomonadota</taxon>
        <taxon>Gammaproteobacteria</taxon>
        <taxon>Oceanospirillales</taxon>
        <taxon>Halomonadaceae</taxon>
        <taxon>Vreelandella</taxon>
    </lineage>
</organism>
<sequence length="65" mass="7130">MNGVEASNLMDTDMNATMNCADCGAKLPDEWVGFAERGPCPVCGSRLKRLTSVSWKKRGWSFMTA</sequence>
<gene>
    <name evidence="1" type="ORF">GCM10011382_04700</name>
</gene>
<reference evidence="2" key="1">
    <citation type="journal article" date="2019" name="Int. J. Syst. Evol. Microbiol.">
        <title>The Global Catalogue of Microorganisms (GCM) 10K type strain sequencing project: providing services to taxonomists for standard genome sequencing and annotation.</title>
        <authorList>
            <consortium name="The Broad Institute Genomics Platform"/>
            <consortium name="The Broad Institute Genome Sequencing Center for Infectious Disease"/>
            <person name="Wu L."/>
            <person name="Ma J."/>
        </authorList>
    </citation>
    <scope>NUCLEOTIDE SEQUENCE [LARGE SCALE GENOMIC DNA]</scope>
    <source>
        <strain evidence="2">CGMCC 1.15122</strain>
    </source>
</reference>
<dbReference type="EMBL" id="BMHM01000001">
    <property type="protein sequence ID" value="GGC77806.1"/>
    <property type="molecule type" value="Genomic_DNA"/>
</dbReference>